<protein>
    <submittedName>
        <fullName evidence="1">CLUMA_CG001531, isoform A</fullName>
    </submittedName>
</protein>
<name>A0A1J1HIA3_9DIPT</name>
<keyword evidence="2" id="KW-1185">Reference proteome</keyword>
<sequence>MSILLHNNSTNNWVIQPNCRQTVSFYLFISSKEIIVDVRQVISFDKNKCWEIKCFYLQNLFKEFETFAAAYDIM</sequence>
<reference evidence="1 2" key="1">
    <citation type="submission" date="2015-04" db="EMBL/GenBank/DDBJ databases">
        <authorList>
            <person name="Syromyatnikov M.Y."/>
            <person name="Popov V.N."/>
        </authorList>
    </citation>
    <scope>NUCLEOTIDE SEQUENCE [LARGE SCALE GENOMIC DNA]</scope>
</reference>
<accession>A0A1J1HIA3</accession>
<proteinExistence type="predicted"/>
<dbReference type="Proteomes" id="UP000183832">
    <property type="component" value="Unassembled WGS sequence"/>
</dbReference>
<gene>
    <name evidence="1" type="ORF">CLUMA_CG001531</name>
</gene>
<evidence type="ECO:0000313" key="2">
    <source>
        <dbReference type="Proteomes" id="UP000183832"/>
    </source>
</evidence>
<dbReference type="AlphaFoldDB" id="A0A1J1HIA3"/>
<organism evidence="1 2">
    <name type="scientific">Clunio marinus</name>
    <dbReference type="NCBI Taxonomy" id="568069"/>
    <lineage>
        <taxon>Eukaryota</taxon>
        <taxon>Metazoa</taxon>
        <taxon>Ecdysozoa</taxon>
        <taxon>Arthropoda</taxon>
        <taxon>Hexapoda</taxon>
        <taxon>Insecta</taxon>
        <taxon>Pterygota</taxon>
        <taxon>Neoptera</taxon>
        <taxon>Endopterygota</taxon>
        <taxon>Diptera</taxon>
        <taxon>Nematocera</taxon>
        <taxon>Chironomoidea</taxon>
        <taxon>Chironomidae</taxon>
        <taxon>Clunio</taxon>
    </lineage>
</organism>
<evidence type="ECO:0000313" key="1">
    <source>
        <dbReference type="EMBL" id="CRK87741.1"/>
    </source>
</evidence>
<dbReference type="EMBL" id="CVRI01000004">
    <property type="protein sequence ID" value="CRK87741.1"/>
    <property type="molecule type" value="Genomic_DNA"/>
</dbReference>